<evidence type="ECO:0000259" key="1">
    <source>
        <dbReference type="SMART" id="SM00881"/>
    </source>
</evidence>
<dbReference type="InterPro" id="IPR003781">
    <property type="entry name" value="CoA-bd"/>
</dbReference>
<accession>A0A423PG07</accession>
<comment type="caution">
    <text evidence="2">The sequence shown here is derived from an EMBL/GenBank/DDBJ whole genome shotgun (WGS) entry which is preliminary data.</text>
</comment>
<dbReference type="Pfam" id="PF13380">
    <property type="entry name" value="CoA_binding_2"/>
    <property type="match status" value="1"/>
</dbReference>
<organism evidence="2 3">
    <name type="scientific">Salinisphaera orenii MK-B5</name>
    <dbReference type="NCBI Taxonomy" id="856730"/>
    <lineage>
        <taxon>Bacteria</taxon>
        <taxon>Pseudomonadati</taxon>
        <taxon>Pseudomonadota</taxon>
        <taxon>Gammaproteobacteria</taxon>
        <taxon>Salinisphaerales</taxon>
        <taxon>Salinisphaeraceae</taxon>
        <taxon>Salinisphaera</taxon>
    </lineage>
</organism>
<evidence type="ECO:0000313" key="3">
    <source>
        <dbReference type="Proteomes" id="UP000283993"/>
    </source>
</evidence>
<feature type="domain" description="CoA-binding" evidence="1">
    <location>
        <begin position="14"/>
        <end position="106"/>
    </location>
</feature>
<proteinExistence type="predicted"/>
<dbReference type="EMBL" id="AYKH01000042">
    <property type="protein sequence ID" value="ROO24528.1"/>
    <property type="molecule type" value="Genomic_DNA"/>
</dbReference>
<protein>
    <submittedName>
        <fullName evidence="2">CoA-binding protein</fullName>
    </submittedName>
</protein>
<evidence type="ECO:0000313" key="2">
    <source>
        <dbReference type="EMBL" id="ROO24528.1"/>
    </source>
</evidence>
<reference evidence="2 3" key="1">
    <citation type="submission" date="2013-10" db="EMBL/GenBank/DDBJ databases">
        <title>Salinisphaera orenii MK-B5 Genome Sequencing.</title>
        <authorList>
            <person name="Lai Q."/>
            <person name="Li C."/>
            <person name="Shao Z."/>
        </authorList>
    </citation>
    <scope>NUCLEOTIDE SEQUENCE [LARGE SCALE GENOMIC DNA]</scope>
    <source>
        <strain evidence="2 3">MK-B5</strain>
    </source>
</reference>
<dbReference type="PANTHER" id="PTHR33303">
    <property type="entry name" value="CYTOPLASMIC PROTEIN-RELATED"/>
    <property type="match status" value="1"/>
</dbReference>
<gene>
    <name evidence="2" type="ORF">SAOR_15165</name>
</gene>
<keyword evidence="3" id="KW-1185">Reference proteome</keyword>
<dbReference type="SMART" id="SM00881">
    <property type="entry name" value="CoA_binding"/>
    <property type="match status" value="1"/>
</dbReference>
<dbReference type="AlphaFoldDB" id="A0A423PG07"/>
<name>A0A423PG07_9GAMM</name>
<dbReference type="InterPro" id="IPR036291">
    <property type="entry name" value="NAD(P)-bd_dom_sf"/>
</dbReference>
<dbReference type="PANTHER" id="PTHR33303:SF2">
    <property type="entry name" value="COA-BINDING DOMAIN-CONTAINING PROTEIN"/>
    <property type="match status" value="1"/>
</dbReference>
<dbReference type="Gene3D" id="3.40.50.720">
    <property type="entry name" value="NAD(P)-binding Rossmann-like Domain"/>
    <property type="match status" value="1"/>
</dbReference>
<dbReference type="SUPFAM" id="SSF51735">
    <property type="entry name" value="NAD(P)-binding Rossmann-fold domains"/>
    <property type="match status" value="1"/>
</dbReference>
<dbReference type="Proteomes" id="UP000283993">
    <property type="component" value="Unassembled WGS sequence"/>
</dbReference>
<sequence length="137" mass="15167">MPMLDSDTAIRETLARARRIAVVGLSSKADRPSHGVAEAMQSEGYQIVPVNPNEDQVLGENAFPDLRHVTGMPDMVDVFRAPEHVPQIVDACIERRVHALWLQEGVIHEAAAQKAADAGIDVIMDRCMLKEYRRLLG</sequence>